<dbReference type="Proteomes" id="UP000316167">
    <property type="component" value="Unassembled WGS sequence"/>
</dbReference>
<keyword evidence="2" id="KW-0378">Hydrolase</keyword>
<dbReference type="GO" id="GO:0006506">
    <property type="term" value="P:GPI anchor biosynthetic process"/>
    <property type="evidence" value="ECO:0007669"/>
    <property type="project" value="TreeGrafter"/>
</dbReference>
<sequence length="269" mass="29282">MIGSIAVLFCFIVILNACSNRPVNKSNEMQLRFVSYNIHHCNPPADEKTGKIDVDAVAAVLKALNADVIALQEVDVNTKRSGNSNEAKLLADKLQMQVVFGKAINYDGGEYGLAILSKYPLSNATVYRLASDADTTAEPRILFTTTVTLPGNQQLLMGNTHLDVKAAGNRELQATKIASIANEQKLPFVFAGDWNDHPGSTTLNILDQTFQRTCTACAVTCPEEGEKGIIDFIAFSRSTNASIIQYKVLPSAVSDHYPVVSDLKIRFSQ</sequence>
<keyword evidence="2" id="KW-0269">Exonuclease</keyword>
<organism evidence="2 3">
    <name type="scientific">Lacibacter cauensis</name>
    <dbReference type="NCBI Taxonomy" id="510947"/>
    <lineage>
        <taxon>Bacteria</taxon>
        <taxon>Pseudomonadati</taxon>
        <taxon>Bacteroidota</taxon>
        <taxon>Chitinophagia</taxon>
        <taxon>Chitinophagales</taxon>
        <taxon>Chitinophagaceae</taxon>
        <taxon>Lacibacter</taxon>
    </lineage>
</organism>
<keyword evidence="3" id="KW-1185">Reference proteome</keyword>
<protein>
    <submittedName>
        <fullName evidence="2">Endonuclease/exonuclease/phosphatase family metal-dependent hydrolase</fullName>
    </submittedName>
</protein>
<accession>A0A562SXZ9</accession>
<evidence type="ECO:0000259" key="1">
    <source>
        <dbReference type="Pfam" id="PF03372"/>
    </source>
</evidence>
<feature type="domain" description="Endonuclease/exonuclease/phosphatase" evidence="1">
    <location>
        <begin position="34"/>
        <end position="256"/>
    </location>
</feature>
<keyword evidence="2" id="KW-0540">Nuclease</keyword>
<dbReference type="PANTHER" id="PTHR14859:SF15">
    <property type="entry name" value="ENDONUCLEASE_EXONUCLEASE_PHOSPHATASE DOMAIN-CONTAINING PROTEIN"/>
    <property type="match status" value="1"/>
</dbReference>
<dbReference type="Gene3D" id="3.60.10.10">
    <property type="entry name" value="Endonuclease/exonuclease/phosphatase"/>
    <property type="match status" value="1"/>
</dbReference>
<dbReference type="EMBL" id="VLLE01000002">
    <property type="protein sequence ID" value="TWI85838.1"/>
    <property type="molecule type" value="Genomic_DNA"/>
</dbReference>
<evidence type="ECO:0000313" key="2">
    <source>
        <dbReference type="EMBL" id="TWI85838.1"/>
    </source>
</evidence>
<dbReference type="AlphaFoldDB" id="A0A562SXZ9"/>
<dbReference type="GO" id="GO:0004519">
    <property type="term" value="F:endonuclease activity"/>
    <property type="evidence" value="ECO:0007669"/>
    <property type="project" value="UniProtKB-KW"/>
</dbReference>
<dbReference type="InterPro" id="IPR051916">
    <property type="entry name" value="GPI-anchor_lipid_remodeler"/>
</dbReference>
<comment type="caution">
    <text evidence="2">The sequence shown here is derived from an EMBL/GenBank/DDBJ whole genome shotgun (WGS) entry which is preliminary data.</text>
</comment>
<dbReference type="SUPFAM" id="SSF56219">
    <property type="entry name" value="DNase I-like"/>
    <property type="match status" value="1"/>
</dbReference>
<gene>
    <name evidence="2" type="ORF">IQ13_1007</name>
</gene>
<dbReference type="Pfam" id="PF03372">
    <property type="entry name" value="Exo_endo_phos"/>
    <property type="match status" value="1"/>
</dbReference>
<proteinExistence type="predicted"/>
<keyword evidence="2" id="KW-0255">Endonuclease</keyword>
<evidence type="ECO:0000313" key="3">
    <source>
        <dbReference type="Proteomes" id="UP000316167"/>
    </source>
</evidence>
<dbReference type="GO" id="GO:0016020">
    <property type="term" value="C:membrane"/>
    <property type="evidence" value="ECO:0007669"/>
    <property type="project" value="GOC"/>
</dbReference>
<dbReference type="InterPro" id="IPR005135">
    <property type="entry name" value="Endo/exonuclease/phosphatase"/>
</dbReference>
<dbReference type="GO" id="GO:0004527">
    <property type="term" value="F:exonuclease activity"/>
    <property type="evidence" value="ECO:0007669"/>
    <property type="project" value="UniProtKB-KW"/>
</dbReference>
<dbReference type="PANTHER" id="PTHR14859">
    <property type="entry name" value="CALCOFLUOR WHITE HYPERSENSITIVE PROTEIN PRECURSOR"/>
    <property type="match status" value="1"/>
</dbReference>
<reference evidence="2 3" key="1">
    <citation type="journal article" date="2015" name="Stand. Genomic Sci.">
        <title>Genomic Encyclopedia of Bacterial and Archaeal Type Strains, Phase III: the genomes of soil and plant-associated and newly described type strains.</title>
        <authorList>
            <person name="Whitman W.B."/>
            <person name="Woyke T."/>
            <person name="Klenk H.P."/>
            <person name="Zhou Y."/>
            <person name="Lilburn T.G."/>
            <person name="Beck B.J."/>
            <person name="De Vos P."/>
            <person name="Vandamme P."/>
            <person name="Eisen J.A."/>
            <person name="Garrity G."/>
            <person name="Hugenholtz P."/>
            <person name="Kyrpides N.C."/>
        </authorList>
    </citation>
    <scope>NUCLEOTIDE SEQUENCE [LARGE SCALE GENOMIC DNA]</scope>
    <source>
        <strain evidence="2 3">CGMCC 1.7271</strain>
    </source>
</reference>
<dbReference type="InterPro" id="IPR036691">
    <property type="entry name" value="Endo/exonu/phosph_ase_sf"/>
</dbReference>
<name>A0A562SXZ9_9BACT</name>